<comment type="caution">
    <text evidence="1">The sequence shown here is derived from an EMBL/GenBank/DDBJ whole genome shotgun (WGS) entry which is preliminary data.</text>
</comment>
<dbReference type="AlphaFoldDB" id="A0A0R3L815"/>
<keyword evidence="2" id="KW-1185">Reference proteome</keyword>
<reference evidence="1 2" key="1">
    <citation type="submission" date="2014-03" db="EMBL/GenBank/DDBJ databases">
        <title>Bradyrhizobium valentinum sp. nov., isolated from effective nodules of Lupinus mariae-josephae, a lupine endemic of basic-lime soils in Eastern Spain.</title>
        <authorList>
            <person name="Duran D."/>
            <person name="Rey L."/>
            <person name="Navarro A."/>
            <person name="Busquets A."/>
            <person name="Imperial J."/>
            <person name="Ruiz-Argueso T."/>
        </authorList>
    </citation>
    <scope>NUCLEOTIDE SEQUENCE [LARGE SCALE GENOMIC DNA]</scope>
    <source>
        <strain evidence="1 2">LmjM3</strain>
    </source>
</reference>
<organism evidence="1 2">
    <name type="scientific">Bradyrhizobium valentinum</name>
    <dbReference type="NCBI Taxonomy" id="1518501"/>
    <lineage>
        <taxon>Bacteria</taxon>
        <taxon>Pseudomonadati</taxon>
        <taxon>Pseudomonadota</taxon>
        <taxon>Alphaproteobacteria</taxon>
        <taxon>Hyphomicrobiales</taxon>
        <taxon>Nitrobacteraceae</taxon>
        <taxon>Bradyrhizobium</taxon>
    </lineage>
</organism>
<gene>
    <name evidence="1" type="ORF">CP49_12980</name>
</gene>
<evidence type="ECO:0000313" key="1">
    <source>
        <dbReference type="EMBL" id="KRR04068.1"/>
    </source>
</evidence>
<name>A0A0R3L815_9BRAD</name>
<evidence type="ECO:0000313" key="2">
    <source>
        <dbReference type="Proteomes" id="UP000051913"/>
    </source>
</evidence>
<dbReference type="Proteomes" id="UP000051913">
    <property type="component" value="Unassembled WGS sequence"/>
</dbReference>
<proteinExistence type="predicted"/>
<dbReference type="EMBL" id="LLXX01000131">
    <property type="protein sequence ID" value="KRR04068.1"/>
    <property type="molecule type" value="Genomic_DNA"/>
</dbReference>
<accession>A0A0R3L815</accession>
<protein>
    <submittedName>
        <fullName evidence="1">Uncharacterized protein</fullName>
    </submittedName>
</protein>
<sequence>MPVTRLSVAPLPLLNWTWWPCPIEKLDQLTIPVRLDWVTVRLLGEVELIATFPLATVPPVGSDCAIDGCAQPKLHNSAIKLTEVRNSPVHGLMADGRHDVDETIIEPTSA</sequence>